<evidence type="ECO:0000256" key="13">
    <source>
        <dbReference type="RuleBase" id="RU000385"/>
    </source>
</evidence>
<dbReference type="InterPro" id="IPR008146">
    <property type="entry name" value="Gln_synth_cat_dom"/>
</dbReference>
<organism evidence="17">
    <name type="scientific">Caldiarchaeum subterraneum</name>
    <dbReference type="NCBI Taxonomy" id="311458"/>
    <lineage>
        <taxon>Archaea</taxon>
        <taxon>Nitrososphaerota</taxon>
        <taxon>Candidatus Caldarchaeales</taxon>
        <taxon>Candidatus Caldarchaeaceae</taxon>
        <taxon>Candidatus Caldarchaeum</taxon>
    </lineage>
</organism>
<dbReference type="PROSITE" id="PS51987">
    <property type="entry name" value="GS_CATALYTIC"/>
    <property type="match status" value="1"/>
</dbReference>
<feature type="binding site" evidence="7">
    <location>
        <position position="345"/>
    </location>
    <ligand>
        <name>L-glutamate</name>
        <dbReference type="ChEBI" id="CHEBI:29985"/>
    </ligand>
</feature>
<dbReference type="AlphaFoldDB" id="E6N9Q4"/>
<evidence type="ECO:0000256" key="3">
    <source>
        <dbReference type="ARBA" id="ARBA00022490"/>
    </source>
</evidence>
<evidence type="ECO:0000256" key="1">
    <source>
        <dbReference type="ARBA" id="ARBA00004496"/>
    </source>
</evidence>
<dbReference type="GO" id="GO:0046872">
    <property type="term" value="F:metal ion binding"/>
    <property type="evidence" value="ECO:0007669"/>
    <property type="project" value="UniProtKB-KW"/>
</dbReference>
<evidence type="ECO:0000259" key="15">
    <source>
        <dbReference type="PROSITE" id="PS51986"/>
    </source>
</evidence>
<comment type="cofactor">
    <cofactor evidence="9">
        <name>Mg(2+)</name>
        <dbReference type="ChEBI" id="CHEBI:18420"/>
    </cofactor>
    <text evidence="9">Binds 2 Mg(2+) ions per subunit.</text>
</comment>
<dbReference type="Pfam" id="PF03951">
    <property type="entry name" value="Gln-synt_N"/>
    <property type="match status" value="1"/>
</dbReference>
<dbReference type="GO" id="GO:0006542">
    <property type="term" value="P:glutamine biosynthetic process"/>
    <property type="evidence" value="ECO:0007669"/>
    <property type="project" value="InterPro"/>
</dbReference>
<feature type="binding site" evidence="9">
    <location>
        <position position="224"/>
    </location>
    <ligand>
        <name>Mg(2+)</name>
        <dbReference type="ChEBI" id="CHEBI:18420"/>
        <label>1</label>
    </ligand>
</feature>
<dbReference type="SMART" id="SM01230">
    <property type="entry name" value="Gln-synt_C"/>
    <property type="match status" value="1"/>
</dbReference>
<evidence type="ECO:0000256" key="9">
    <source>
        <dbReference type="PIRSR" id="PIRSR604809-3"/>
    </source>
</evidence>
<feature type="binding site" evidence="9">
    <location>
        <position position="367"/>
    </location>
    <ligand>
        <name>Mg(2+)</name>
        <dbReference type="ChEBI" id="CHEBI:18420"/>
        <label>1</label>
    </ligand>
</feature>
<evidence type="ECO:0000313" key="17">
    <source>
        <dbReference type="EMBL" id="BAJ49060.1"/>
    </source>
</evidence>
<keyword evidence="9" id="KW-0460">Magnesium</keyword>
<dbReference type="PROSITE" id="PS00181">
    <property type="entry name" value="GLNA_ATP"/>
    <property type="match status" value="1"/>
</dbReference>
<protein>
    <recommendedName>
        <fullName evidence="14">Glutamine synthetase</fullName>
        <ecNumber evidence="14">6.3.1.2</ecNumber>
    </recommendedName>
</protein>
<dbReference type="SUPFAM" id="SSF54368">
    <property type="entry name" value="Glutamine synthetase, N-terminal domain"/>
    <property type="match status" value="1"/>
</dbReference>
<dbReference type="PROSITE" id="PS51986">
    <property type="entry name" value="GS_BETA_GRASP"/>
    <property type="match status" value="1"/>
</dbReference>
<dbReference type="GO" id="GO:0016020">
    <property type="term" value="C:membrane"/>
    <property type="evidence" value="ECO:0007669"/>
    <property type="project" value="TreeGrafter"/>
</dbReference>
<feature type="modified residue" description="O-AMP-tyrosine" evidence="10">
    <location>
        <position position="407"/>
    </location>
</feature>
<evidence type="ECO:0000256" key="11">
    <source>
        <dbReference type="PROSITE-ProRule" id="PRU01330"/>
    </source>
</evidence>
<feature type="binding site" evidence="8">
    <location>
        <position position="211"/>
    </location>
    <ligand>
        <name>ATP</name>
        <dbReference type="ChEBI" id="CHEBI:30616"/>
    </ligand>
</feature>
<dbReference type="InterPro" id="IPR014746">
    <property type="entry name" value="Gln_synth/guanido_kin_cat_dom"/>
</dbReference>
<feature type="binding site" evidence="9">
    <location>
        <position position="136"/>
    </location>
    <ligand>
        <name>Mg(2+)</name>
        <dbReference type="ChEBI" id="CHEBI:18420"/>
        <label>1</label>
    </ligand>
</feature>
<reference evidence="17" key="1">
    <citation type="journal article" date="2005" name="Environ. Microbiol.">
        <title>Genetic and functional properties of uncultivated thermophilic crenarchaeotes from a subsurface gold mine as revealed by analysis of genome fragments.</title>
        <authorList>
            <person name="Nunoura T."/>
            <person name="Hirayama H."/>
            <person name="Takami H."/>
            <person name="Oida H."/>
            <person name="Nishi S."/>
            <person name="Shimamura S."/>
            <person name="Suzuki Y."/>
            <person name="Inagaki F."/>
            <person name="Takai K."/>
            <person name="Nealson K.H."/>
            <person name="Horikoshi K."/>
        </authorList>
    </citation>
    <scope>NUCLEOTIDE SEQUENCE</scope>
</reference>
<evidence type="ECO:0000256" key="6">
    <source>
        <dbReference type="ARBA" id="ARBA00022840"/>
    </source>
</evidence>
<dbReference type="InterPro" id="IPR027302">
    <property type="entry name" value="Gln_synth_N_conserv_site"/>
</dbReference>
<feature type="binding site" evidence="9">
    <location>
        <position position="216"/>
    </location>
    <ligand>
        <name>Mg(2+)</name>
        <dbReference type="ChEBI" id="CHEBI:18420"/>
        <label>1</label>
    </ligand>
</feature>
<gene>
    <name evidence="17" type="ORF">HGMM_F11A06C07</name>
</gene>
<feature type="binding site" evidence="7">
    <location>
        <position position="333"/>
    </location>
    <ligand>
        <name>L-glutamate</name>
        <dbReference type="ChEBI" id="CHEBI:29985"/>
    </ligand>
</feature>
<comment type="subcellular location">
    <subcellularLocation>
        <location evidence="1 13">Cytoplasm</location>
    </subcellularLocation>
</comment>
<keyword evidence="9" id="KW-0479">Metal-binding</keyword>
<keyword evidence="3 13" id="KW-0963">Cytoplasm</keyword>
<evidence type="ECO:0000256" key="2">
    <source>
        <dbReference type="ARBA" id="ARBA00009897"/>
    </source>
</evidence>
<name>E6N9Q4_CALS0</name>
<dbReference type="Gene3D" id="3.10.20.70">
    <property type="entry name" value="Glutamine synthetase, N-terminal domain"/>
    <property type="match status" value="1"/>
</dbReference>
<feature type="binding site" evidence="8">
    <location>
        <position position="345"/>
    </location>
    <ligand>
        <name>ATP</name>
        <dbReference type="ChEBI" id="CHEBI:30616"/>
    </ligand>
</feature>
<accession>E6N9Q4</accession>
<dbReference type="InterPro" id="IPR027303">
    <property type="entry name" value="Gln_synth_gly_rich_site"/>
</dbReference>
<evidence type="ECO:0000256" key="14">
    <source>
        <dbReference type="RuleBase" id="RU004356"/>
    </source>
</evidence>
<dbReference type="PROSITE" id="PS00180">
    <property type="entry name" value="GLNA_1"/>
    <property type="match status" value="1"/>
</dbReference>
<dbReference type="SUPFAM" id="SSF55931">
    <property type="entry name" value="Glutamine synthetase/guanido kinase"/>
    <property type="match status" value="1"/>
</dbReference>
<dbReference type="GO" id="GO:0004356">
    <property type="term" value="F:glutamine synthetase activity"/>
    <property type="evidence" value="ECO:0007669"/>
    <property type="project" value="UniProtKB-EC"/>
</dbReference>
<dbReference type="GO" id="GO:0005737">
    <property type="term" value="C:cytoplasm"/>
    <property type="evidence" value="ECO:0007669"/>
    <property type="project" value="UniProtKB-SubCell"/>
</dbReference>
<dbReference type="GO" id="GO:0005524">
    <property type="term" value="F:ATP binding"/>
    <property type="evidence" value="ECO:0007669"/>
    <property type="project" value="UniProtKB-KW"/>
</dbReference>
<evidence type="ECO:0000256" key="7">
    <source>
        <dbReference type="PIRSR" id="PIRSR604809-1"/>
    </source>
</evidence>
<evidence type="ECO:0000256" key="10">
    <source>
        <dbReference type="PIRSR" id="PIRSR604809-50"/>
    </source>
</evidence>
<feature type="binding site" evidence="8">
    <location>
        <begin position="275"/>
        <end position="277"/>
    </location>
    <ligand>
        <name>ATP</name>
        <dbReference type="ChEBI" id="CHEBI:30616"/>
    </ligand>
</feature>
<keyword evidence="5 8" id="KW-0547">Nucleotide-binding</keyword>
<feature type="binding site" evidence="7">
    <location>
        <position position="327"/>
    </location>
    <ligand>
        <name>L-glutamate</name>
        <dbReference type="ChEBI" id="CHEBI:29985"/>
    </ligand>
</feature>
<keyword evidence="10" id="KW-0597">Phosphoprotein</keyword>
<feature type="binding site" evidence="9">
    <location>
        <position position="273"/>
    </location>
    <ligand>
        <name>Mg(2+)</name>
        <dbReference type="ChEBI" id="CHEBI:18420"/>
        <label>1</label>
    </ligand>
</feature>
<keyword evidence="4 14" id="KW-0436">Ligase</keyword>
<evidence type="ECO:0000259" key="16">
    <source>
        <dbReference type="PROSITE" id="PS51987"/>
    </source>
</evidence>
<comment type="catalytic activity">
    <reaction evidence="14">
        <text>L-glutamate + NH4(+) + ATP = L-glutamine + ADP + phosphate + H(+)</text>
        <dbReference type="Rhea" id="RHEA:16169"/>
        <dbReference type="ChEBI" id="CHEBI:15378"/>
        <dbReference type="ChEBI" id="CHEBI:28938"/>
        <dbReference type="ChEBI" id="CHEBI:29985"/>
        <dbReference type="ChEBI" id="CHEBI:30616"/>
        <dbReference type="ChEBI" id="CHEBI:43474"/>
        <dbReference type="ChEBI" id="CHEBI:58359"/>
        <dbReference type="ChEBI" id="CHEBI:456216"/>
        <dbReference type="EC" id="6.3.1.2"/>
    </reaction>
</comment>
<dbReference type="PANTHER" id="PTHR43407">
    <property type="entry name" value="GLUTAMINE SYNTHETASE"/>
    <property type="match status" value="1"/>
</dbReference>
<dbReference type="InterPro" id="IPR004809">
    <property type="entry name" value="Gln_synth_I"/>
</dbReference>
<feature type="domain" description="GS beta-grasp" evidence="15">
    <location>
        <begin position="17"/>
        <end position="104"/>
    </location>
</feature>
<dbReference type="InterPro" id="IPR008147">
    <property type="entry name" value="Gln_synt_N"/>
</dbReference>
<dbReference type="PANTHER" id="PTHR43407:SF1">
    <property type="entry name" value="LENGSIN"/>
    <property type="match status" value="1"/>
</dbReference>
<sequence length="478" mass="54485">MNKIMDSTKVIESIKESGVRFIDLQLTDLPGKLHHVTVTSNYLSEDTLQEGVAKLDGSSLRGFADIHESDMVLKPDPRTFAILPWSDGPNKTARMVCDVYRGFGSGRFSRDPRYVAQKAEEYVKAQGFDVSYWGPEIEFFVFDKVHWDVKTPFEGVSYKIESREAAWNSGGTQHPIRFKEGYYPVPPQDTLMEYRNEVCRVLSDYFNVEVDAHHHEVATAGQCEIDMRFDTLTKMADKAQTYKYVARVVANSLGMVATFMPKPIFGDNASGMHVHVSLWKNGVNLFYDENDEYAELSQLGRYFVGGLLEHSRALTAITNPTTNSFRRLVPGYEAPVFIAWSRSNRSANIRIPVYYRGRASMKSKRIEFRTPDPSANPYLCFAAMAAAGIDGIKKKIDPGDPVNEDIYKLSPERRKQLGIRELPGSLREAVEELLSDHEFLKPVFTEDLIEVYTEMQLKMFIDVATKPHPYEFYLYFDV</sequence>
<feature type="binding site" evidence="7">
    <location>
        <begin position="268"/>
        <end position="269"/>
    </location>
    <ligand>
        <name>L-glutamate</name>
        <dbReference type="ChEBI" id="CHEBI:29985"/>
    </ligand>
</feature>
<feature type="domain" description="GS catalytic" evidence="16">
    <location>
        <begin position="112"/>
        <end position="478"/>
    </location>
</feature>
<dbReference type="Pfam" id="PF00120">
    <property type="entry name" value="Gln-synt_C"/>
    <property type="match status" value="1"/>
</dbReference>
<dbReference type="InterPro" id="IPR036651">
    <property type="entry name" value="Gln_synt_N_sf"/>
</dbReference>
<keyword evidence="6 8" id="KW-0067">ATP-binding</keyword>
<dbReference type="EC" id="6.3.1.2" evidence="14"/>
<evidence type="ECO:0000256" key="12">
    <source>
        <dbReference type="RuleBase" id="RU000384"/>
    </source>
</evidence>
<comment type="similarity">
    <text evidence="2 11 12">Belongs to the glutamine synthetase family.</text>
</comment>
<feature type="binding site" evidence="9">
    <location>
        <position position="138"/>
    </location>
    <ligand>
        <name>Mg(2+)</name>
        <dbReference type="ChEBI" id="CHEBI:18420"/>
        <label>1</label>
    </ligand>
</feature>
<proteinExistence type="inferred from homology"/>
<dbReference type="Gene3D" id="3.30.590.10">
    <property type="entry name" value="Glutamine synthetase/guanido kinase, catalytic domain"/>
    <property type="match status" value="1"/>
</dbReference>
<evidence type="ECO:0000256" key="8">
    <source>
        <dbReference type="PIRSR" id="PIRSR604809-2"/>
    </source>
</evidence>
<reference evidence="17" key="2">
    <citation type="journal article" date="2011" name="Nucleic Acids Res.">
        <title>Insights into the evolution of Archaea and eukaryotic protein modifier systems revealed by the genome of a novel archaeal group.</title>
        <authorList>
            <person name="Nunoura T."/>
            <person name="Takaki Y."/>
            <person name="Kakuta J."/>
            <person name="Nishi S."/>
            <person name="Sugahara J."/>
            <person name="Kazama H."/>
            <person name="Chee G."/>
            <person name="Hattori M."/>
            <person name="Kanai A."/>
            <person name="Atomi H."/>
            <person name="Takai K."/>
            <person name="Takami H."/>
        </authorList>
    </citation>
    <scope>NUCLEOTIDE SEQUENCE</scope>
</reference>
<dbReference type="GO" id="GO:0019740">
    <property type="term" value="P:nitrogen utilization"/>
    <property type="evidence" value="ECO:0007669"/>
    <property type="project" value="TreeGrafter"/>
</dbReference>
<evidence type="ECO:0000256" key="5">
    <source>
        <dbReference type="ARBA" id="ARBA00022741"/>
    </source>
</evidence>
<dbReference type="EMBL" id="AP011881">
    <property type="protein sequence ID" value="BAJ49060.1"/>
    <property type="molecule type" value="Genomic_DNA"/>
</dbReference>
<feature type="binding site" evidence="7">
    <location>
        <position position="369"/>
    </location>
    <ligand>
        <name>L-glutamate</name>
        <dbReference type="ChEBI" id="CHEBI:29985"/>
    </ligand>
</feature>
<feature type="binding site" evidence="8">
    <location>
        <position position="362"/>
    </location>
    <ligand>
        <name>ATP</name>
        <dbReference type="ChEBI" id="CHEBI:30616"/>
    </ligand>
</feature>
<evidence type="ECO:0000256" key="4">
    <source>
        <dbReference type="ARBA" id="ARBA00022598"/>
    </source>
</evidence>
<dbReference type="NCBIfam" id="TIGR00653">
    <property type="entry name" value="GlnA"/>
    <property type="match status" value="1"/>
</dbReference>